<dbReference type="AlphaFoldDB" id="A0A8J8PDT4"/>
<evidence type="ECO:0000313" key="3">
    <source>
        <dbReference type="Proteomes" id="UP000752814"/>
    </source>
</evidence>
<keyword evidence="1" id="KW-0472">Membrane</keyword>
<name>A0A8J8PDT4_9ARCH</name>
<comment type="caution">
    <text evidence="2">The sequence shown here is derived from an EMBL/GenBank/DDBJ whole genome shotgun (WGS) entry which is preliminary data.</text>
</comment>
<keyword evidence="1" id="KW-0812">Transmembrane</keyword>
<dbReference type="RefSeq" id="WP_400203881.1">
    <property type="nucleotide sequence ID" value="NZ_CAYAYF010000019.1"/>
</dbReference>
<protein>
    <submittedName>
        <fullName evidence="2">Uncharacterized protein</fullName>
    </submittedName>
</protein>
<organism evidence="2 3">
    <name type="scientific">Candidatus Methanomassiliicoccus intestinalis</name>
    <dbReference type="NCBI Taxonomy" id="1406512"/>
    <lineage>
        <taxon>Archaea</taxon>
        <taxon>Methanobacteriati</taxon>
        <taxon>Thermoplasmatota</taxon>
        <taxon>Thermoplasmata</taxon>
        <taxon>Methanomassiliicoccales</taxon>
        <taxon>Methanomassiliicoccaceae</taxon>
        <taxon>Methanomassiliicoccus</taxon>
    </lineage>
</organism>
<feature type="transmembrane region" description="Helical" evidence="1">
    <location>
        <begin position="38"/>
        <end position="58"/>
    </location>
</feature>
<sequence length="182" mass="21023">MARRRRGNTIEEEKPIYTEKIPLSLMPRKWMRGKKWNILENLGRFVGVFLIFMAILSAIYGLEIVYPVIFLIGALLIFYITEVISPDAQRVIRPIRVYKNGVLVYTTSFEKALGKKSFMTSDDLRGIKVKRMNLQTENGIQNLPTHLTFVLKNNMKIKMGRRNCTELMSIIDLLDGLGIKEL</sequence>
<keyword evidence="1" id="KW-1133">Transmembrane helix</keyword>
<reference evidence="2" key="1">
    <citation type="submission" date="2016-03" db="EMBL/GenBank/DDBJ databases">
        <authorList>
            <person name="Borrel G."/>
            <person name="Mccann A."/>
            <person name="O'Toole P.W."/>
        </authorList>
    </citation>
    <scope>NUCLEOTIDE SEQUENCE</scope>
    <source>
        <strain evidence="2">183</strain>
    </source>
</reference>
<evidence type="ECO:0000313" key="2">
    <source>
        <dbReference type="EMBL" id="TQS82900.1"/>
    </source>
</evidence>
<dbReference type="EMBL" id="LVVT01000014">
    <property type="protein sequence ID" value="TQS82900.1"/>
    <property type="molecule type" value="Genomic_DNA"/>
</dbReference>
<proteinExistence type="predicted"/>
<evidence type="ECO:0000256" key="1">
    <source>
        <dbReference type="SAM" id="Phobius"/>
    </source>
</evidence>
<feature type="transmembrane region" description="Helical" evidence="1">
    <location>
        <begin position="64"/>
        <end position="84"/>
    </location>
</feature>
<gene>
    <name evidence="2" type="ORF">A3207_02855</name>
</gene>
<accession>A0A8J8PDT4</accession>
<dbReference type="Proteomes" id="UP000752814">
    <property type="component" value="Unassembled WGS sequence"/>
</dbReference>